<sequence length="208" mass="21930">MYKPGAACARLFVIAVMVAGPRTASCYGVHADPAIREMIARFDKAKTDPTTVDSAFDFARNVAASRPADPIPLAYEGSLAALKARDGWLPWSRLANLHLALDLMGQAADIVAKADTPAPQRLEVEMVRGITCAQIPILFGQGSVAREDLVHAYANPGFPAMSAGDRAAALAWLAVLARRAGNESASARYLRAARAAASGVADAIWSGR</sequence>
<protein>
    <submittedName>
        <fullName evidence="1">Uncharacterized protein</fullName>
    </submittedName>
</protein>
<dbReference type="AlphaFoldDB" id="M1GL95"/>
<organism evidence="1">
    <name type="scientific">uncultured prokaryote</name>
    <dbReference type="NCBI Taxonomy" id="198431"/>
    <lineage>
        <taxon>unclassified sequences</taxon>
        <taxon>environmental samples</taxon>
    </lineage>
</organism>
<evidence type="ECO:0000313" key="1">
    <source>
        <dbReference type="EMBL" id="AGE14077.1"/>
    </source>
</evidence>
<dbReference type="EMBL" id="JQ815894">
    <property type="protein sequence ID" value="AGE14077.1"/>
    <property type="molecule type" value="Genomic_DNA"/>
</dbReference>
<name>M1GL95_9ZZZZ</name>
<proteinExistence type="predicted"/>
<accession>M1GL95</accession>
<reference evidence="1" key="1">
    <citation type="journal article" date="2013" name="Appl. Environ. Microbiol.">
        <title>RubisCO Gene Clusters Found in a Metagenome Microarray from Acid Mine Drainage.</title>
        <authorList>
            <person name="Guo X."/>
            <person name="Yin H."/>
            <person name="Cong J."/>
            <person name="Dai Z."/>
            <person name="Liang Y."/>
            <person name="Liu X."/>
        </authorList>
    </citation>
    <scope>NUCLEOTIDE SEQUENCE</scope>
</reference>